<gene>
    <name evidence="7" type="ORF">NIES30_08225</name>
</gene>
<dbReference type="Pfam" id="PF00589">
    <property type="entry name" value="Phage_integrase"/>
    <property type="match status" value="1"/>
</dbReference>
<comment type="caution">
    <text evidence="7">The sequence shown here is derived from an EMBL/GenBank/DDBJ whole genome shotgun (WGS) entry which is preliminary data.</text>
</comment>
<dbReference type="PANTHER" id="PTHR30349">
    <property type="entry name" value="PHAGE INTEGRASE-RELATED"/>
    <property type="match status" value="1"/>
</dbReference>
<evidence type="ECO:0000256" key="4">
    <source>
        <dbReference type="PROSITE-ProRule" id="PRU01248"/>
    </source>
</evidence>
<organism evidence="7 8">
    <name type="scientific">Phormidium tenue NIES-30</name>
    <dbReference type="NCBI Taxonomy" id="549789"/>
    <lineage>
        <taxon>Bacteria</taxon>
        <taxon>Bacillati</taxon>
        <taxon>Cyanobacteriota</taxon>
        <taxon>Cyanophyceae</taxon>
        <taxon>Oscillatoriophycideae</taxon>
        <taxon>Oscillatoriales</taxon>
        <taxon>Oscillatoriaceae</taxon>
        <taxon>Phormidium</taxon>
    </lineage>
</organism>
<evidence type="ECO:0000259" key="5">
    <source>
        <dbReference type="PROSITE" id="PS51898"/>
    </source>
</evidence>
<evidence type="ECO:0000313" key="8">
    <source>
        <dbReference type="Proteomes" id="UP000185557"/>
    </source>
</evidence>
<dbReference type="OrthoDB" id="9801717at2"/>
<dbReference type="AlphaFoldDB" id="A0A1U7J7S7"/>
<dbReference type="InterPro" id="IPR013762">
    <property type="entry name" value="Integrase-like_cat_sf"/>
</dbReference>
<dbReference type="InterPro" id="IPR002104">
    <property type="entry name" value="Integrase_catalytic"/>
</dbReference>
<feature type="domain" description="Tyr recombinase" evidence="5">
    <location>
        <begin position="111"/>
        <end position="289"/>
    </location>
</feature>
<dbReference type="EMBL" id="MRCG01000004">
    <property type="protein sequence ID" value="OKH49139.1"/>
    <property type="molecule type" value="Genomic_DNA"/>
</dbReference>
<dbReference type="Proteomes" id="UP000185557">
    <property type="component" value="Unassembled WGS sequence"/>
</dbReference>
<accession>A0A1U7J7S7</accession>
<comment type="similarity">
    <text evidence="1">Belongs to the 'phage' integrase family.</text>
</comment>
<dbReference type="PROSITE" id="PS51898">
    <property type="entry name" value="TYR_RECOMBINASE"/>
    <property type="match status" value="1"/>
</dbReference>
<name>A0A1U7J7S7_9CYAN</name>
<dbReference type="SUPFAM" id="SSF56349">
    <property type="entry name" value="DNA breaking-rejoining enzymes"/>
    <property type="match status" value="1"/>
</dbReference>
<dbReference type="STRING" id="549789.NIES30_08225"/>
<dbReference type="InterPro" id="IPR050090">
    <property type="entry name" value="Tyrosine_recombinase_XerCD"/>
</dbReference>
<evidence type="ECO:0000256" key="3">
    <source>
        <dbReference type="ARBA" id="ARBA00023172"/>
    </source>
</evidence>
<protein>
    <recommendedName>
        <fullName evidence="9">Integrase</fullName>
    </recommendedName>
</protein>
<proteinExistence type="inferred from homology"/>
<evidence type="ECO:0008006" key="9">
    <source>
        <dbReference type="Google" id="ProtNLM"/>
    </source>
</evidence>
<evidence type="ECO:0000256" key="1">
    <source>
        <dbReference type="ARBA" id="ARBA00008857"/>
    </source>
</evidence>
<dbReference type="GO" id="GO:0015074">
    <property type="term" value="P:DNA integration"/>
    <property type="evidence" value="ECO:0007669"/>
    <property type="project" value="InterPro"/>
</dbReference>
<sequence length="304" mass="34981">MAILCTVARVARELLDSPDLSPRTKTLYEGILTRFVAQCGSTWVEHITREQVESYLRDLSHLSVRTHHLHQAVIHRLFRFAMERELSEKNPVALIKRRKPDPKKGEHRSDEAVKYLTQAQLKTLMRAASTNSRLSALLWLLYESGARIAEILALKLKDVDLTERQFQVIGKGNKKRLCFYGERAASVLRDYIEHDRQSLSPALFTERLMRSCLVRPLSYATAYRDLREAIDEYKSLTGTRFHDLRHTFATERAQIVPLEVLRALLGHEKIQTTLIYQKITSRVARESAEEALQKIAKSWSSNAA</sequence>
<dbReference type="InterPro" id="IPR011010">
    <property type="entry name" value="DNA_brk_join_enz"/>
</dbReference>
<reference evidence="7 8" key="1">
    <citation type="submission" date="2016-11" db="EMBL/GenBank/DDBJ databases">
        <title>Draft Genome Sequences of Nine Cyanobacterial Strains from Diverse Habitats.</title>
        <authorList>
            <person name="Zhu T."/>
            <person name="Hou S."/>
            <person name="Lu X."/>
            <person name="Hess W.R."/>
        </authorList>
    </citation>
    <scope>NUCLEOTIDE SEQUENCE [LARGE SCALE GENOMIC DNA]</scope>
    <source>
        <strain evidence="7 8">NIES-30</strain>
    </source>
</reference>
<dbReference type="PROSITE" id="PS51900">
    <property type="entry name" value="CB"/>
    <property type="match status" value="1"/>
</dbReference>
<dbReference type="GO" id="GO:0006310">
    <property type="term" value="P:DNA recombination"/>
    <property type="evidence" value="ECO:0007669"/>
    <property type="project" value="UniProtKB-KW"/>
</dbReference>
<evidence type="ECO:0000256" key="2">
    <source>
        <dbReference type="ARBA" id="ARBA00023125"/>
    </source>
</evidence>
<dbReference type="InterPro" id="IPR010998">
    <property type="entry name" value="Integrase_recombinase_N"/>
</dbReference>
<evidence type="ECO:0000313" key="7">
    <source>
        <dbReference type="EMBL" id="OKH49139.1"/>
    </source>
</evidence>
<keyword evidence="8" id="KW-1185">Reference proteome</keyword>
<dbReference type="Gene3D" id="1.10.443.10">
    <property type="entry name" value="Intergrase catalytic core"/>
    <property type="match status" value="1"/>
</dbReference>
<dbReference type="PANTHER" id="PTHR30349:SF41">
    <property type="entry name" value="INTEGRASE_RECOMBINASE PROTEIN MJ0367-RELATED"/>
    <property type="match status" value="1"/>
</dbReference>
<keyword evidence="3" id="KW-0233">DNA recombination</keyword>
<evidence type="ECO:0000259" key="6">
    <source>
        <dbReference type="PROSITE" id="PS51900"/>
    </source>
</evidence>
<dbReference type="GO" id="GO:0003677">
    <property type="term" value="F:DNA binding"/>
    <property type="evidence" value="ECO:0007669"/>
    <property type="project" value="UniProtKB-UniRule"/>
</dbReference>
<dbReference type="Gene3D" id="1.10.150.130">
    <property type="match status" value="1"/>
</dbReference>
<keyword evidence="2 4" id="KW-0238">DNA-binding</keyword>
<dbReference type="InterPro" id="IPR044068">
    <property type="entry name" value="CB"/>
</dbReference>
<feature type="domain" description="Core-binding (CB)" evidence="6">
    <location>
        <begin position="5"/>
        <end position="82"/>
    </location>
</feature>